<dbReference type="InterPro" id="IPR000387">
    <property type="entry name" value="Tyr_Pase_dom"/>
</dbReference>
<dbReference type="Proteomes" id="UP000789831">
    <property type="component" value="Unassembled WGS sequence"/>
</dbReference>
<comment type="caution">
    <text evidence="3">The sequence shown here is derived from an EMBL/GenBank/DDBJ whole genome shotgun (WGS) entry which is preliminary data.</text>
</comment>
<dbReference type="GO" id="GO:0004721">
    <property type="term" value="F:phosphoprotein phosphatase activity"/>
    <property type="evidence" value="ECO:0007669"/>
    <property type="project" value="InterPro"/>
</dbReference>
<dbReference type="Pfam" id="PF13350">
    <property type="entry name" value="Y_phosphatase3"/>
    <property type="match status" value="1"/>
</dbReference>
<dbReference type="InterPro" id="IPR026893">
    <property type="entry name" value="Tyr/Ser_Pase_IphP-type"/>
</dbReference>
<dbReference type="PROSITE" id="PS50056">
    <property type="entry name" value="TYR_PHOSPHATASE_2"/>
    <property type="match status" value="1"/>
</dbReference>
<dbReference type="PANTHER" id="PTHR42886:SF53">
    <property type="entry name" value="ALPHA_BETA-HYDROLASES SUPERFAMILY PROTEIN"/>
    <property type="match status" value="1"/>
</dbReference>
<evidence type="ECO:0000256" key="1">
    <source>
        <dbReference type="SAM" id="MobiDB-lite"/>
    </source>
</evidence>
<dbReference type="PROSITE" id="PS00383">
    <property type="entry name" value="TYR_PHOSPHATASE_1"/>
    <property type="match status" value="1"/>
</dbReference>
<name>A0A9N8ZNB2_9GLOM</name>
<protein>
    <submittedName>
        <fullName evidence="3">4770_t:CDS:1</fullName>
    </submittedName>
</protein>
<dbReference type="Gene3D" id="3.90.190.10">
    <property type="entry name" value="Protein tyrosine phosphatase superfamily"/>
    <property type="match status" value="1"/>
</dbReference>
<reference evidence="3" key="1">
    <citation type="submission" date="2021-06" db="EMBL/GenBank/DDBJ databases">
        <authorList>
            <person name="Kallberg Y."/>
            <person name="Tangrot J."/>
            <person name="Rosling A."/>
        </authorList>
    </citation>
    <scope>NUCLEOTIDE SEQUENCE</scope>
    <source>
        <strain evidence="3">MT106</strain>
    </source>
</reference>
<dbReference type="InterPro" id="IPR016130">
    <property type="entry name" value="Tyr_Pase_AS"/>
</dbReference>
<dbReference type="EMBL" id="CAJVPL010000483">
    <property type="protein sequence ID" value="CAG8502066.1"/>
    <property type="molecule type" value="Genomic_DNA"/>
</dbReference>
<dbReference type="InterPro" id="IPR022742">
    <property type="entry name" value="Hydrolase_4"/>
</dbReference>
<dbReference type="OrthoDB" id="9988524at2759"/>
<dbReference type="SUPFAM" id="SSF53474">
    <property type="entry name" value="alpha/beta-Hydrolases"/>
    <property type="match status" value="1"/>
</dbReference>
<accession>A0A9N8ZNB2</accession>
<dbReference type="PANTHER" id="PTHR42886">
    <property type="entry name" value="RE40534P-RELATED"/>
    <property type="match status" value="1"/>
</dbReference>
<evidence type="ECO:0000313" key="4">
    <source>
        <dbReference type="Proteomes" id="UP000789831"/>
    </source>
</evidence>
<dbReference type="InterPro" id="IPR029021">
    <property type="entry name" value="Prot-tyrosine_phosphatase-like"/>
</dbReference>
<evidence type="ECO:0000259" key="2">
    <source>
        <dbReference type="PROSITE" id="PS50056"/>
    </source>
</evidence>
<keyword evidence="4" id="KW-1185">Reference proteome</keyword>
<dbReference type="InterPro" id="IPR029058">
    <property type="entry name" value="AB_hydrolase_fold"/>
</dbReference>
<sequence length="564" mass="63796">MSTDEQYKTTELRIKNAFGQVIVGILEQNETKASASLVSSTRGARIGLICHGIFGHKNYCYQEQLAKSLPFDNFRFDFRGSGDSEGEASFACLQDDLDDIDTVLSYLVKEYGYRPFTIIAHSKGAGTVLSYAATRNRTLPHIVNVSGMYYLSDYLKILPKQLHDALETKGTYDWEMKSANKTVKVRVTKEELQQFLNLPVHLVETMPETTSVLTIHGTADEQVSVKNAVKYANLIPNHTLKLIIGATHNYKGYTKAIVAEICEYFSAAFLSQRFFQRNRWLDGGVVPRVINVEGLLNFYDFGGWRCTDISGDDANEVGEVFVRERFMFRCEKLSKITQEVIKALHKLNIKKIFDFRSSVELETQDVNIDGIERVHIPVFVETEYTSDEPFESWNIHSHSSQEIALGYLQVLKEGAKTYAKIFHHILENPYTPFVVHCSVGRDRTGLFVMLALRLAGVSDEVVAREYEMITEKINEYGKIENASARSGSLRTANHRYASMVRTLVEFHKTYHSAENFLVNECGFSVDQVKRIKCNLVVNYGTVSSASGASSRKREDDSIMKKASL</sequence>
<dbReference type="SUPFAM" id="SSF52799">
    <property type="entry name" value="(Phosphotyrosine protein) phosphatases II"/>
    <property type="match status" value="1"/>
</dbReference>
<dbReference type="AlphaFoldDB" id="A0A9N8ZNB2"/>
<gene>
    <name evidence="3" type="ORF">AGERDE_LOCUS4298</name>
</gene>
<proteinExistence type="predicted"/>
<feature type="domain" description="Tyrosine specific protein phosphatases" evidence="2">
    <location>
        <begin position="416"/>
        <end position="452"/>
    </location>
</feature>
<dbReference type="Gene3D" id="3.40.50.1820">
    <property type="entry name" value="alpha/beta hydrolase"/>
    <property type="match status" value="1"/>
</dbReference>
<feature type="region of interest" description="Disordered" evidence="1">
    <location>
        <begin position="545"/>
        <end position="564"/>
    </location>
</feature>
<organism evidence="3 4">
    <name type="scientific">Ambispora gerdemannii</name>
    <dbReference type="NCBI Taxonomy" id="144530"/>
    <lineage>
        <taxon>Eukaryota</taxon>
        <taxon>Fungi</taxon>
        <taxon>Fungi incertae sedis</taxon>
        <taxon>Mucoromycota</taxon>
        <taxon>Glomeromycotina</taxon>
        <taxon>Glomeromycetes</taxon>
        <taxon>Archaeosporales</taxon>
        <taxon>Ambisporaceae</taxon>
        <taxon>Ambispora</taxon>
    </lineage>
</organism>
<evidence type="ECO:0000313" key="3">
    <source>
        <dbReference type="EMBL" id="CAG8502066.1"/>
    </source>
</evidence>
<dbReference type="Pfam" id="PF12146">
    <property type="entry name" value="Hydrolase_4"/>
    <property type="match status" value="1"/>
</dbReference>
<feature type="compositionally biased region" description="Basic and acidic residues" evidence="1">
    <location>
        <begin position="551"/>
        <end position="564"/>
    </location>
</feature>